<keyword evidence="1" id="KW-0732">Signal</keyword>
<dbReference type="SUPFAM" id="SSF47473">
    <property type="entry name" value="EF-hand"/>
    <property type="match status" value="1"/>
</dbReference>
<dbReference type="RefSeq" id="WP_220806982.1">
    <property type="nucleotide sequence ID" value="NZ_BPMK01000003.1"/>
</dbReference>
<dbReference type="InterPro" id="IPR002048">
    <property type="entry name" value="EF_hand_dom"/>
</dbReference>
<dbReference type="PROSITE" id="PS00018">
    <property type="entry name" value="EF_HAND_1"/>
    <property type="match status" value="1"/>
</dbReference>
<feature type="signal peptide" evidence="1">
    <location>
        <begin position="1"/>
        <end position="21"/>
    </location>
</feature>
<evidence type="ECO:0000313" key="3">
    <source>
        <dbReference type="EMBL" id="GIZ50811.1"/>
    </source>
</evidence>
<accession>A0ABQ4Q195</accession>
<dbReference type="InterPro" id="IPR011992">
    <property type="entry name" value="EF-hand-dom_pair"/>
</dbReference>
<sequence length="95" mass="10357">MHPILICMALGTLFGAGLAVATEQVPVQPSSSPVAKYRDQLRAADQNGDGMLSRVEAQRARLHHIAESFDRLDADRDGLLTAAEIRQMIKTRISS</sequence>
<protein>
    <recommendedName>
        <fullName evidence="2">EF-hand domain-containing protein</fullName>
    </recommendedName>
</protein>
<evidence type="ECO:0000259" key="2">
    <source>
        <dbReference type="PROSITE" id="PS50222"/>
    </source>
</evidence>
<proteinExistence type="predicted"/>
<dbReference type="Gene3D" id="1.10.238.10">
    <property type="entry name" value="EF-hand"/>
    <property type="match status" value="1"/>
</dbReference>
<dbReference type="Proteomes" id="UP000887222">
    <property type="component" value="Unassembled WGS sequence"/>
</dbReference>
<organism evidence="3 4">
    <name type="scientific">Noviherbaspirillum aridicola</name>
    <dbReference type="NCBI Taxonomy" id="2849687"/>
    <lineage>
        <taxon>Bacteria</taxon>
        <taxon>Pseudomonadati</taxon>
        <taxon>Pseudomonadota</taxon>
        <taxon>Betaproteobacteria</taxon>
        <taxon>Burkholderiales</taxon>
        <taxon>Oxalobacteraceae</taxon>
        <taxon>Noviherbaspirillum</taxon>
    </lineage>
</organism>
<keyword evidence="4" id="KW-1185">Reference proteome</keyword>
<feature type="domain" description="EF-hand" evidence="2">
    <location>
        <begin position="60"/>
        <end position="95"/>
    </location>
</feature>
<comment type="caution">
    <text evidence="3">The sequence shown here is derived from an EMBL/GenBank/DDBJ whole genome shotgun (WGS) entry which is preliminary data.</text>
</comment>
<gene>
    <name evidence="3" type="ORF">NCCP691_08250</name>
</gene>
<dbReference type="Pfam" id="PF13202">
    <property type="entry name" value="EF-hand_5"/>
    <property type="match status" value="2"/>
</dbReference>
<dbReference type="EMBL" id="BPMK01000003">
    <property type="protein sequence ID" value="GIZ50811.1"/>
    <property type="molecule type" value="Genomic_DNA"/>
</dbReference>
<feature type="chain" id="PRO_5045554113" description="EF-hand domain-containing protein" evidence="1">
    <location>
        <begin position="22"/>
        <end position="95"/>
    </location>
</feature>
<reference evidence="3 4" key="1">
    <citation type="journal article" date="2022" name="Int. J. Syst. Evol. Microbiol.">
        <title>Noviherbaspirillum aridicola sp. nov., isolated from an arid soil in Pakistan.</title>
        <authorList>
            <person name="Khan I.U."/>
            <person name="Saqib M."/>
            <person name="Amin A."/>
            <person name="Hussain F."/>
            <person name="Li L."/>
            <person name="Liu Y.H."/>
            <person name="Fang B.Z."/>
            <person name="Ahmed I."/>
            <person name="Li W.J."/>
        </authorList>
    </citation>
    <scope>NUCLEOTIDE SEQUENCE [LARGE SCALE GENOMIC DNA]</scope>
    <source>
        <strain evidence="3 4">NCCP-691</strain>
    </source>
</reference>
<dbReference type="PROSITE" id="PS50222">
    <property type="entry name" value="EF_HAND_2"/>
    <property type="match status" value="1"/>
</dbReference>
<evidence type="ECO:0000313" key="4">
    <source>
        <dbReference type="Proteomes" id="UP000887222"/>
    </source>
</evidence>
<dbReference type="InterPro" id="IPR018247">
    <property type="entry name" value="EF_Hand_1_Ca_BS"/>
</dbReference>
<name>A0ABQ4Q195_9BURK</name>
<evidence type="ECO:0000256" key="1">
    <source>
        <dbReference type="SAM" id="SignalP"/>
    </source>
</evidence>